<proteinExistence type="predicted"/>
<evidence type="ECO:0000313" key="2">
    <source>
        <dbReference type="Proteomes" id="UP001054945"/>
    </source>
</evidence>
<sequence>MHKNDMGVVELRRFVKLNSTQEFSPVLVTILGTFLPDVIKIWFTKQKIRQFVYRVRQCLNCYEFTNATRVCDKKIMPSVWRKPRRTVRQGSEKMHPL</sequence>
<dbReference type="Proteomes" id="UP001054945">
    <property type="component" value="Unassembled WGS sequence"/>
</dbReference>
<protein>
    <submittedName>
        <fullName evidence="1">RNA-directed DNA polymerase from mobile element jockey</fullName>
    </submittedName>
</protein>
<gene>
    <name evidence="1" type="primary">pol_1154</name>
    <name evidence="1" type="ORF">CEXT_531991</name>
</gene>
<dbReference type="EMBL" id="BPLR01008272">
    <property type="protein sequence ID" value="GIY23428.1"/>
    <property type="molecule type" value="Genomic_DNA"/>
</dbReference>
<reference evidence="1 2" key="1">
    <citation type="submission" date="2021-06" db="EMBL/GenBank/DDBJ databases">
        <title>Caerostris extrusa draft genome.</title>
        <authorList>
            <person name="Kono N."/>
            <person name="Arakawa K."/>
        </authorList>
    </citation>
    <scope>NUCLEOTIDE SEQUENCE [LARGE SCALE GENOMIC DNA]</scope>
</reference>
<keyword evidence="1" id="KW-0695">RNA-directed DNA polymerase</keyword>
<dbReference type="GO" id="GO:0003964">
    <property type="term" value="F:RNA-directed DNA polymerase activity"/>
    <property type="evidence" value="ECO:0007669"/>
    <property type="project" value="UniProtKB-KW"/>
</dbReference>
<organism evidence="1 2">
    <name type="scientific">Caerostris extrusa</name>
    <name type="common">Bark spider</name>
    <name type="synonym">Caerostris bankana</name>
    <dbReference type="NCBI Taxonomy" id="172846"/>
    <lineage>
        <taxon>Eukaryota</taxon>
        <taxon>Metazoa</taxon>
        <taxon>Ecdysozoa</taxon>
        <taxon>Arthropoda</taxon>
        <taxon>Chelicerata</taxon>
        <taxon>Arachnida</taxon>
        <taxon>Araneae</taxon>
        <taxon>Araneomorphae</taxon>
        <taxon>Entelegynae</taxon>
        <taxon>Araneoidea</taxon>
        <taxon>Araneidae</taxon>
        <taxon>Caerostris</taxon>
    </lineage>
</organism>
<comment type="caution">
    <text evidence="1">The sequence shown here is derived from an EMBL/GenBank/DDBJ whole genome shotgun (WGS) entry which is preliminary data.</text>
</comment>
<keyword evidence="1" id="KW-0808">Transferase</keyword>
<evidence type="ECO:0000313" key="1">
    <source>
        <dbReference type="EMBL" id="GIY23428.1"/>
    </source>
</evidence>
<accession>A0AAV4RNB5</accession>
<name>A0AAV4RNB5_CAEEX</name>
<keyword evidence="2" id="KW-1185">Reference proteome</keyword>
<dbReference type="AlphaFoldDB" id="A0AAV4RNB5"/>
<keyword evidence="1" id="KW-0548">Nucleotidyltransferase</keyword>